<gene>
    <name evidence="1" type="ORF">TIFTF001_027505</name>
</gene>
<protein>
    <submittedName>
        <fullName evidence="1">Uncharacterized protein</fullName>
    </submittedName>
</protein>
<dbReference type="AlphaFoldDB" id="A0AA88DN57"/>
<organism evidence="1 2">
    <name type="scientific">Ficus carica</name>
    <name type="common">Common fig</name>
    <dbReference type="NCBI Taxonomy" id="3494"/>
    <lineage>
        <taxon>Eukaryota</taxon>
        <taxon>Viridiplantae</taxon>
        <taxon>Streptophyta</taxon>
        <taxon>Embryophyta</taxon>
        <taxon>Tracheophyta</taxon>
        <taxon>Spermatophyta</taxon>
        <taxon>Magnoliopsida</taxon>
        <taxon>eudicotyledons</taxon>
        <taxon>Gunneridae</taxon>
        <taxon>Pentapetalae</taxon>
        <taxon>rosids</taxon>
        <taxon>fabids</taxon>
        <taxon>Rosales</taxon>
        <taxon>Moraceae</taxon>
        <taxon>Ficeae</taxon>
        <taxon>Ficus</taxon>
    </lineage>
</organism>
<dbReference type="Proteomes" id="UP001187192">
    <property type="component" value="Unassembled WGS sequence"/>
</dbReference>
<accession>A0AA88DN57</accession>
<proteinExistence type="predicted"/>
<name>A0AA88DN57_FICCA</name>
<evidence type="ECO:0000313" key="2">
    <source>
        <dbReference type="Proteomes" id="UP001187192"/>
    </source>
</evidence>
<reference evidence="1" key="1">
    <citation type="submission" date="2023-07" db="EMBL/GenBank/DDBJ databases">
        <title>draft genome sequence of fig (Ficus carica).</title>
        <authorList>
            <person name="Takahashi T."/>
            <person name="Nishimura K."/>
        </authorList>
    </citation>
    <scope>NUCLEOTIDE SEQUENCE</scope>
</reference>
<comment type="caution">
    <text evidence="1">The sequence shown here is derived from an EMBL/GenBank/DDBJ whole genome shotgun (WGS) entry which is preliminary data.</text>
</comment>
<evidence type="ECO:0000313" key="1">
    <source>
        <dbReference type="EMBL" id="GMN58393.1"/>
    </source>
</evidence>
<keyword evidence="2" id="KW-1185">Reference proteome</keyword>
<sequence length="78" mass="8996">MPPIRDTVQFGHLVTDLELHRFLALWERWVCDGSGHSANPTRLPDLWDPWWVVREVADAGWSRIWVASRSICALATEV</sequence>
<dbReference type="EMBL" id="BTGU01000077">
    <property type="protein sequence ID" value="GMN58393.1"/>
    <property type="molecule type" value="Genomic_DNA"/>
</dbReference>